<dbReference type="CDD" id="cd07821">
    <property type="entry name" value="PYR_PYL_RCAR_like"/>
    <property type="match status" value="1"/>
</dbReference>
<dbReference type="HOGENOM" id="CLU_1516374_0_0_11"/>
<organism evidence="1 2">
    <name type="scientific">Nocardia brasiliensis (strain ATCC 700358 / HUJEG-1)</name>
    <dbReference type="NCBI Taxonomy" id="1133849"/>
    <lineage>
        <taxon>Bacteria</taxon>
        <taxon>Bacillati</taxon>
        <taxon>Actinomycetota</taxon>
        <taxon>Actinomycetes</taxon>
        <taxon>Mycobacteriales</taxon>
        <taxon>Nocardiaceae</taxon>
        <taxon>Nocardia</taxon>
    </lineage>
</organism>
<dbReference type="AlphaFoldDB" id="K0F2L9"/>
<dbReference type="eggNOG" id="COG3832">
    <property type="taxonomic scope" value="Bacteria"/>
</dbReference>
<dbReference type="Proteomes" id="UP000006304">
    <property type="component" value="Chromosome"/>
</dbReference>
<dbReference type="Gene3D" id="3.30.530.20">
    <property type="match status" value="1"/>
</dbReference>
<dbReference type="STRING" id="1133849.O3I_019460"/>
<dbReference type="InterPro" id="IPR023393">
    <property type="entry name" value="START-like_dom_sf"/>
</dbReference>
<gene>
    <name evidence="1" type="ORF">O3I_019460</name>
</gene>
<evidence type="ECO:0000313" key="1">
    <source>
        <dbReference type="EMBL" id="AFU01851.1"/>
    </source>
</evidence>
<dbReference type="KEGG" id="nbr:O3I_019460"/>
<evidence type="ECO:0000313" key="2">
    <source>
        <dbReference type="Proteomes" id="UP000006304"/>
    </source>
</evidence>
<accession>K0F2L9</accession>
<name>K0F2L9_NOCB7</name>
<reference evidence="1 2" key="1">
    <citation type="journal article" date="2012" name="J. Bacteriol.">
        <title>Complete genome sequence of Nocardia brasiliensis HUJEG-1.</title>
        <authorList>
            <person name="Vera-Cabrera L."/>
            <person name="Ortiz-Lopez R."/>
            <person name="Elizondo-Gonzalez R."/>
            <person name="Perez-Maya A.A."/>
            <person name="Ocampo-Candiani J."/>
        </authorList>
    </citation>
    <scope>NUCLEOTIDE SEQUENCE [LARGE SCALE GENOMIC DNA]</scope>
    <source>
        <strain evidence="2">ATCC 700358</strain>
    </source>
</reference>
<protein>
    <recommendedName>
        <fullName evidence="3">Polyketide cyclase/dehydrase</fullName>
    </recommendedName>
</protein>
<keyword evidence="2" id="KW-1185">Reference proteome</keyword>
<dbReference type="SUPFAM" id="SSF55961">
    <property type="entry name" value="Bet v1-like"/>
    <property type="match status" value="1"/>
</dbReference>
<sequence length="177" mass="20239">MLDAPRWAVWTALDDDQAWRWLPIPCVGVRYDSPERGAGVIREMGSVFDPLRFGWVERERFWRHEPGHRITFGVVSGNWSQFLLVRQYAEDMTFTDLGADRTRVVWTVAVTPRLPLRFSTWFPPLWRAAYRIGGVGPLFARRVAQVAQTSSSPVWPISANGRPAAELTGQRAEEDVK</sequence>
<evidence type="ECO:0008006" key="3">
    <source>
        <dbReference type="Google" id="ProtNLM"/>
    </source>
</evidence>
<proteinExistence type="predicted"/>
<dbReference type="EMBL" id="CP003876">
    <property type="protein sequence ID" value="AFU01851.1"/>
    <property type="molecule type" value="Genomic_DNA"/>
</dbReference>